<keyword evidence="1" id="KW-0946">Virion</keyword>
<organism evidence="3 4">
    <name type="scientific">Pseudomonas phage phiPMW</name>
    <dbReference type="NCBI Taxonomy" id="1815582"/>
    <lineage>
        <taxon>Viruses</taxon>
        <taxon>Duplodnaviria</taxon>
        <taxon>Heunggongvirae</taxon>
        <taxon>Uroviricota</taxon>
        <taxon>Caudoviricetes</taxon>
        <taxon>Plaisancevirus</taxon>
        <taxon>Plaisancevirus PMW</taxon>
    </lineage>
</organism>
<dbReference type="OrthoDB" id="9287at10239"/>
<evidence type="ECO:0000256" key="2">
    <source>
        <dbReference type="ARBA" id="ARBA00023200"/>
    </source>
</evidence>
<gene>
    <name evidence="3" type="ORF">PMW_130</name>
</gene>
<keyword evidence="4" id="KW-1185">Reference proteome</keyword>
<dbReference type="Proteomes" id="UP000223738">
    <property type="component" value="Segment"/>
</dbReference>
<evidence type="ECO:0000256" key="1">
    <source>
        <dbReference type="ARBA" id="ARBA00022561"/>
    </source>
</evidence>
<dbReference type="EMBL" id="KU862660">
    <property type="protein sequence ID" value="ANA49255.1"/>
    <property type="molecule type" value="Genomic_DNA"/>
</dbReference>
<keyword evidence="1" id="KW-0167">Capsid protein</keyword>
<reference evidence="3 4" key="1">
    <citation type="submission" date="2016-03" db="EMBL/GenBank/DDBJ databases">
        <title>Characterization of pf16 and phiPMW: Two novel phages infecting Pseudomonas putida PpG1.</title>
        <authorList>
            <person name="Magill D.J."/>
            <person name="Krylov V.N."/>
            <person name="Allen C.C.R."/>
            <person name="McGrath J.W."/>
            <person name="Quinn J.P."/>
            <person name="Kulakov L.A."/>
        </authorList>
    </citation>
    <scope>NUCLEOTIDE SEQUENCE [LARGE SCALE GENOMIC DNA]</scope>
</reference>
<proteinExistence type="predicted"/>
<sequence length="366" mass="41791">MGIMILDKNIDRLSQGKYVELTDILVELPTNINILDGLGLFEEQYTSLRKIEIQRSQYSNHLLKDKNWEAQADTQVVKPVKGFIQAKIPNFQLQDAIKPQDIEGIATVNDILEAAQLETVMDVRIEKLAHINNTFDLTMDVAKMQLLKHGTVYAPSGTLATSYGDTIDFYEEMGVTRQTHDLKLTGANDPRKSVSELVRKMRLSLRNTPTRGNYRELVVMCGRDLFDAVYTNPFVTDAVKYFNQDLNKLLLKTPDSDSRYDYNFRSVSLWGVTFIDCSVGGYDDVDGNFVQWIEDNKGIAVPLGVRGMFKTYFAPAMTFSSVNRKSKGRYYFERLNDEDNLIQMKVEHNFMNVLLYPASVFDITFS</sequence>
<dbReference type="GO" id="GO:0019028">
    <property type="term" value="C:viral capsid"/>
    <property type="evidence" value="ECO:0007669"/>
    <property type="project" value="UniProtKB-KW"/>
</dbReference>
<evidence type="ECO:0000313" key="3">
    <source>
        <dbReference type="EMBL" id="ANA49255.1"/>
    </source>
</evidence>
<protein>
    <submittedName>
        <fullName evidence="3">Major capsid protein</fullName>
    </submittedName>
</protein>
<dbReference type="Pfam" id="PF03864">
    <property type="entry name" value="Phage_cap_E"/>
    <property type="match status" value="1"/>
</dbReference>
<evidence type="ECO:0000313" key="4">
    <source>
        <dbReference type="Proteomes" id="UP000223738"/>
    </source>
</evidence>
<keyword evidence="2" id="KW-1035">Host cytoplasm</keyword>
<name>A0A1S5R1G6_9CAUD</name>
<dbReference type="InterPro" id="IPR005564">
    <property type="entry name" value="Major_capsid_GpE"/>
</dbReference>
<accession>A0A1S5R1G6</accession>